<dbReference type="GO" id="GO:0003677">
    <property type="term" value="F:DNA binding"/>
    <property type="evidence" value="ECO:0007669"/>
    <property type="project" value="InterPro"/>
</dbReference>
<evidence type="ECO:0000256" key="4">
    <source>
        <dbReference type="ARBA" id="ARBA00023163"/>
    </source>
</evidence>
<dbReference type="GO" id="GO:0006352">
    <property type="term" value="P:DNA-templated transcription initiation"/>
    <property type="evidence" value="ECO:0007669"/>
    <property type="project" value="InterPro"/>
</dbReference>
<dbReference type="AlphaFoldDB" id="A0A1M5BAE9"/>
<dbReference type="OrthoDB" id="9783788at2"/>
<dbReference type="InterPro" id="IPR014284">
    <property type="entry name" value="RNA_pol_sigma-70_dom"/>
</dbReference>
<proteinExistence type="inferred from homology"/>
<dbReference type="NCBIfam" id="TIGR02937">
    <property type="entry name" value="sigma70-ECF"/>
    <property type="match status" value="1"/>
</dbReference>
<keyword evidence="4" id="KW-0804">Transcription</keyword>
<dbReference type="EMBL" id="FQUQ01000002">
    <property type="protein sequence ID" value="SHF39386.1"/>
    <property type="molecule type" value="Genomic_DNA"/>
</dbReference>
<dbReference type="InterPro" id="IPR013325">
    <property type="entry name" value="RNA_pol_sigma_r2"/>
</dbReference>
<dbReference type="SUPFAM" id="SSF88659">
    <property type="entry name" value="Sigma3 and sigma4 domains of RNA polymerase sigma factors"/>
    <property type="match status" value="1"/>
</dbReference>
<dbReference type="Pfam" id="PF04542">
    <property type="entry name" value="Sigma70_r2"/>
    <property type="match status" value="1"/>
</dbReference>
<evidence type="ECO:0000259" key="5">
    <source>
        <dbReference type="Pfam" id="PF04542"/>
    </source>
</evidence>
<evidence type="ECO:0000256" key="3">
    <source>
        <dbReference type="ARBA" id="ARBA00023082"/>
    </source>
</evidence>
<evidence type="ECO:0000313" key="8">
    <source>
        <dbReference type="Proteomes" id="UP000184287"/>
    </source>
</evidence>
<dbReference type="Gene3D" id="1.10.10.10">
    <property type="entry name" value="Winged helix-like DNA-binding domain superfamily/Winged helix DNA-binding domain"/>
    <property type="match status" value="1"/>
</dbReference>
<dbReference type="InterPro" id="IPR013249">
    <property type="entry name" value="RNA_pol_sigma70_r4_t2"/>
</dbReference>
<dbReference type="InterPro" id="IPR013324">
    <property type="entry name" value="RNA_pol_sigma_r3/r4-like"/>
</dbReference>
<sequence>MSIYQSCTDQQLISLLKSGNDDAFTEIYDRYWGILYRHARKILYNDDEVSDIIQEIFVNLWTKGQELELSSSLSSYLYAAVRNRIFNYLDHGKIKEKYISSLGSFLLNGEYTTDNRIRENELAALIEKEIAALPEKMREVFELSRKSNLSYKEIGEQLGLADSTVKNQISKAIKILRLKFGGLALLYLFLHP</sequence>
<feature type="domain" description="RNA polymerase sigma factor 70 region 4 type 2" evidence="6">
    <location>
        <begin position="125"/>
        <end position="174"/>
    </location>
</feature>
<dbReference type="GO" id="GO:0016987">
    <property type="term" value="F:sigma factor activity"/>
    <property type="evidence" value="ECO:0007669"/>
    <property type="project" value="UniProtKB-KW"/>
</dbReference>
<evidence type="ECO:0000259" key="6">
    <source>
        <dbReference type="Pfam" id="PF08281"/>
    </source>
</evidence>
<keyword evidence="8" id="KW-1185">Reference proteome</keyword>
<evidence type="ECO:0000256" key="2">
    <source>
        <dbReference type="ARBA" id="ARBA00023015"/>
    </source>
</evidence>
<gene>
    <name evidence="7" type="ORF">SAMN04488522_1021101</name>
</gene>
<dbReference type="Pfam" id="PF08281">
    <property type="entry name" value="Sigma70_r4_2"/>
    <property type="match status" value="1"/>
</dbReference>
<dbReference type="InterPro" id="IPR036388">
    <property type="entry name" value="WH-like_DNA-bd_sf"/>
</dbReference>
<dbReference type="Proteomes" id="UP000184287">
    <property type="component" value="Unassembled WGS sequence"/>
</dbReference>
<dbReference type="InterPro" id="IPR014327">
    <property type="entry name" value="RNA_pol_sigma70_bacteroid"/>
</dbReference>
<protein>
    <submittedName>
        <fullName evidence="7">RNA polymerase sigma-70 factor, ECF subfamily</fullName>
    </submittedName>
</protein>
<dbReference type="PANTHER" id="PTHR43133">
    <property type="entry name" value="RNA POLYMERASE ECF-TYPE SIGMA FACTO"/>
    <property type="match status" value="1"/>
</dbReference>
<feature type="domain" description="RNA polymerase sigma-70 region 2" evidence="5">
    <location>
        <begin position="28"/>
        <end position="89"/>
    </location>
</feature>
<evidence type="ECO:0000313" key="7">
    <source>
        <dbReference type="EMBL" id="SHF39386.1"/>
    </source>
</evidence>
<comment type="similarity">
    <text evidence="1">Belongs to the sigma-70 factor family. ECF subfamily.</text>
</comment>
<dbReference type="CDD" id="cd06171">
    <property type="entry name" value="Sigma70_r4"/>
    <property type="match status" value="1"/>
</dbReference>
<keyword evidence="2" id="KW-0805">Transcription regulation</keyword>
<accession>A0A1M5BAE9</accession>
<dbReference type="PANTHER" id="PTHR43133:SF46">
    <property type="entry name" value="RNA POLYMERASE SIGMA-70 FACTOR ECF SUBFAMILY"/>
    <property type="match status" value="1"/>
</dbReference>
<dbReference type="Gene3D" id="1.10.1740.10">
    <property type="match status" value="1"/>
</dbReference>
<dbReference type="SUPFAM" id="SSF88946">
    <property type="entry name" value="Sigma2 domain of RNA polymerase sigma factors"/>
    <property type="match status" value="1"/>
</dbReference>
<dbReference type="RefSeq" id="WP_073231377.1">
    <property type="nucleotide sequence ID" value="NZ_FQUQ01000002.1"/>
</dbReference>
<reference evidence="8" key="1">
    <citation type="submission" date="2016-11" db="EMBL/GenBank/DDBJ databases">
        <authorList>
            <person name="Varghese N."/>
            <person name="Submissions S."/>
        </authorList>
    </citation>
    <scope>NUCLEOTIDE SEQUENCE [LARGE SCALE GENOMIC DNA]</scope>
    <source>
        <strain evidence="8">DSM 16990</strain>
    </source>
</reference>
<evidence type="ECO:0000256" key="1">
    <source>
        <dbReference type="ARBA" id="ARBA00010641"/>
    </source>
</evidence>
<name>A0A1M5BAE9_9SPHI</name>
<dbReference type="STRING" id="288992.SAMN04488522_1021101"/>
<dbReference type="NCBIfam" id="TIGR02985">
    <property type="entry name" value="Sig70_bacteroi1"/>
    <property type="match status" value="1"/>
</dbReference>
<dbReference type="InterPro" id="IPR039425">
    <property type="entry name" value="RNA_pol_sigma-70-like"/>
</dbReference>
<organism evidence="7 8">
    <name type="scientific">Pedobacter caeni</name>
    <dbReference type="NCBI Taxonomy" id="288992"/>
    <lineage>
        <taxon>Bacteria</taxon>
        <taxon>Pseudomonadati</taxon>
        <taxon>Bacteroidota</taxon>
        <taxon>Sphingobacteriia</taxon>
        <taxon>Sphingobacteriales</taxon>
        <taxon>Sphingobacteriaceae</taxon>
        <taxon>Pedobacter</taxon>
    </lineage>
</organism>
<dbReference type="InterPro" id="IPR007627">
    <property type="entry name" value="RNA_pol_sigma70_r2"/>
</dbReference>
<keyword evidence="3" id="KW-0731">Sigma factor</keyword>